<keyword evidence="7 9" id="KW-0695">RNA-directed DNA polymerase</keyword>
<dbReference type="FunFam" id="3.10.10.10:FF:000007">
    <property type="entry name" value="Retrovirus-related Pol polyprotein from transposon 17.6-like Protein"/>
    <property type="match status" value="1"/>
</dbReference>
<keyword evidence="2" id="KW-0808">Transferase</keyword>
<evidence type="ECO:0000256" key="7">
    <source>
        <dbReference type="ARBA" id="ARBA00022918"/>
    </source>
</evidence>
<evidence type="ECO:0000256" key="4">
    <source>
        <dbReference type="ARBA" id="ARBA00022722"/>
    </source>
</evidence>
<proteinExistence type="predicted"/>
<feature type="non-terminal residue" evidence="9">
    <location>
        <position position="243"/>
    </location>
</feature>
<reference evidence="9" key="1">
    <citation type="submission" date="2020-12" db="EMBL/GenBank/DDBJ databases">
        <authorList>
            <person name="Huq M.A."/>
        </authorList>
    </citation>
    <scope>NUCLEOTIDE SEQUENCE</scope>
    <source>
        <strain evidence="9">MAHUQ-46</strain>
    </source>
</reference>
<keyword evidence="10" id="KW-1185">Reference proteome</keyword>
<dbReference type="AlphaFoldDB" id="A0A934J147"/>
<evidence type="ECO:0000256" key="2">
    <source>
        <dbReference type="ARBA" id="ARBA00022679"/>
    </source>
</evidence>
<evidence type="ECO:0000256" key="5">
    <source>
        <dbReference type="ARBA" id="ARBA00022759"/>
    </source>
</evidence>
<dbReference type="InterPro" id="IPR043502">
    <property type="entry name" value="DNA/RNA_pol_sf"/>
</dbReference>
<dbReference type="SUPFAM" id="SSF56672">
    <property type="entry name" value="DNA/RNA polymerases"/>
    <property type="match status" value="1"/>
</dbReference>
<dbReference type="CDD" id="cd01647">
    <property type="entry name" value="RT_LTR"/>
    <property type="match status" value="1"/>
</dbReference>
<feature type="domain" description="Reverse transcriptase" evidence="8">
    <location>
        <begin position="79"/>
        <end position="243"/>
    </location>
</feature>
<dbReference type="InterPro" id="IPR053134">
    <property type="entry name" value="RNA-dir_DNA_polymerase"/>
</dbReference>
<dbReference type="Gene3D" id="3.30.70.270">
    <property type="match status" value="1"/>
</dbReference>
<keyword evidence="4" id="KW-0540">Nuclease</keyword>
<organism evidence="9 10">
    <name type="scientific">Paenibacillus roseus</name>
    <dbReference type="NCBI Taxonomy" id="2798579"/>
    <lineage>
        <taxon>Bacteria</taxon>
        <taxon>Bacillati</taxon>
        <taxon>Bacillota</taxon>
        <taxon>Bacilli</taxon>
        <taxon>Bacillales</taxon>
        <taxon>Paenibacillaceae</taxon>
        <taxon>Paenibacillus</taxon>
    </lineage>
</organism>
<dbReference type="EMBL" id="JAELUP010000102">
    <property type="protein sequence ID" value="MBJ6362897.1"/>
    <property type="molecule type" value="Genomic_DNA"/>
</dbReference>
<comment type="caution">
    <text evidence="9">The sequence shown here is derived from an EMBL/GenBank/DDBJ whole genome shotgun (WGS) entry which is preliminary data.</text>
</comment>
<dbReference type="InterPro" id="IPR000477">
    <property type="entry name" value="RT_dom"/>
</dbReference>
<evidence type="ECO:0000313" key="9">
    <source>
        <dbReference type="EMBL" id="MBJ6362897.1"/>
    </source>
</evidence>
<dbReference type="GO" id="GO:0003964">
    <property type="term" value="F:RNA-directed DNA polymerase activity"/>
    <property type="evidence" value="ECO:0007669"/>
    <property type="project" value="UniProtKB-KW"/>
</dbReference>
<keyword evidence="6" id="KW-0378">Hydrolase</keyword>
<keyword evidence="5" id="KW-0255">Endonuclease</keyword>
<evidence type="ECO:0000259" key="8">
    <source>
        <dbReference type="PROSITE" id="PS50878"/>
    </source>
</evidence>
<dbReference type="GO" id="GO:0006508">
    <property type="term" value="P:proteolysis"/>
    <property type="evidence" value="ECO:0007669"/>
    <property type="project" value="UniProtKB-KW"/>
</dbReference>
<accession>A0A934J147</accession>
<feature type="non-terminal residue" evidence="9">
    <location>
        <position position="1"/>
    </location>
</feature>
<name>A0A934J147_9BACL</name>
<gene>
    <name evidence="9" type="ORF">JFN88_16980</name>
</gene>
<keyword evidence="1" id="KW-0645">Protease</keyword>
<keyword evidence="3" id="KW-0548">Nucleotidyltransferase</keyword>
<dbReference type="RefSeq" id="WP_199020499.1">
    <property type="nucleotide sequence ID" value="NZ_JAELUP010000102.1"/>
</dbReference>
<evidence type="ECO:0000256" key="3">
    <source>
        <dbReference type="ARBA" id="ARBA00022695"/>
    </source>
</evidence>
<dbReference type="GO" id="GO:0004519">
    <property type="term" value="F:endonuclease activity"/>
    <property type="evidence" value="ECO:0007669"/>
    <property type="project" value="UniProtKB-KW"/>
</dbReference>
<dbReference type="GO" id="GO:0008233">
    <property type="term" value="F:peptidase activity"/>
    <property type="evidence" value="ECO:0007669"/>
    <property type="project" value="UniProtKB-KW"/>
</dbReference>
<dbReference type="Gene3D" id="3.10.10.10">
    <property type="entry name" value="HIV Type 1 Reverse Transcriptase, subunit A, domain 1"/>
    <property type="match status" value="1"/>
</dbReference>
<dbReference type="Proteomes" id="UP000640274">
    <property type="component" value="Unassembled WGS sequence"/>
</dbReference>
<sequence>SATAVVPRVDLPASVPEAAAAILRRWPALTDESLRMPPQRPGIDHAIEVLPGMAPPNLRARRLLPAEAEELKRQLQEHLQARTVRPSRSPYGSPILFVKKKALEPGKAPELRMCVDYRMLNRVTKKNTYPMPIIQELLDGVGKAKVFTTLDLKRGYHQVRIKEGSEELTAFTTPYGKYEWLVMPFGLCNAPATFQALMHDIFREELGQYVACYLDDLLVYSLDEASHLDHLAAVLGKLAAHGL</sequence>
<evidence type="ECO:0000313" key="10">
    <source>
        <dbReference type="Proteomes" id="UP000640274"/>
    </source>
</evidence>
<evidence type="ECO:0000256" key="1">
    <source>
        <dbReference type="ARBA" id="ARBA00022670"/>
    </source>
</evidence>
<dbReference type="PANTHER" id="PTHR24559:SF444">
    <property type="entry name" value="REVERSE TRANSCRIPTASE DOMAIN-CONTAINING PROTEIN"/>
    <property type="match status" value="1"/>
</dbReference>
<protein>
    <submittedName>
        <fullName evidence="9">RNA-directed DNA polymerase</fullName>
    </submittedName>
</protein>
<dbReference type="PANTHER" id="PTHR24559">
    <property type="entry name" value="TRANSPOSON TY3-I GAG-POL POLYPROTEIN"/>
    <property type="match status" value="1"/>
</dbReference>
<evidence type="ECO:0000256" key="6">
    <source>
        <dbReference type="ARBA" id="ARBA00022801"/>
    </source>
</evidence>
<dbReference type="InterPro" id="IPR043128">
    <property type="entry name" value="Rev_trsase/Diguanyl_cyclase"/>
</dbReference>
<dbReference type="PROSITE" id="PS50878">
    <property type="entry name" value="RT_POL"/>
    <property type="match status" value="1"/>
</dbReference>
<dbReference type="Pfam" id="PF00078">
    <property type="entry name" value="RVT_1"/>
    <property type="match status" value="1"/>
</dbReference>